<dbReference type="PROSITE" id="PS50071">
    <property type="entry name" value="HOMEOBOX_2"/>
    <property type="match status" value="1"/>
</dbReference>
<comment type="similarity">
    <text evidence="7 10">Belongs to the HD-ZIP homeobox family. Class I subfamily.</text>
</comment>
<feature type="domain" description="Homeobox" evidence="12">
    <location>
        <begin position="88"/>
        <end position="148"/>
    </location>
</feature>
<keyword evidence="11" id="KW-0175">Coiled coil</keyword>
<keyword evidence="3 8" id="KW-0238">DNA-binding</keyword>
<dbReference type="AlphaFoldDB" id="A0A166EA77"/>
<dbReference type="InterPro" id="IPR009057">
    <property type="entry name" value="Homeodomain-like_sf"/>
</dbReference>
<sequence length="318" mass="35880">MEIDKVYDGADDVLLPTESLPPSSAASQFLDSFWISKSSPSFQGDSVSGSADMVNFQNSPPEDAAGLEGLIPVMEKGEGGNEDYDPGFHQPEKKRRLTVDQVKLLEKSFEVENKLEPERKFQLAKDLGLQPRQVAIWFQNRRARFKTKQLEKDYDVLKESYDKLKVDYDSLSKDNKKLRLEVESLKEKKRLERQNVTSSVVPEPAKLPLSSPISQNEISANVITIKQEDANSAKSDVLDSESPHYADANHISIFKPVDSSRVLEQDLSDFSQDEDDDLCRILPASCLPKLKIESYDDLTADPCNLGTSVDEQTFWFWP</sequence>
<evidence type="ECO:0000256" key="7">
    <source>
        <dbReference type="ARBA" id="ARBA00025748"/>
    </source>
</evidence>
<dbReference type="CDD" id="cd00086">
    <property type="entry name" value="homeodomain"/>
    <property type="match status" value="1"/>
</dbReference>
<evidence type="ECO:0000256" key="1">
    <source>
        <dbReference type="ARBA" id="ARBA00004123"/>
    </source>
</evidence>
<evidence type="ECO:0000256" key="5">
    <source>
        <dbReference type="ARBA" id="ARBA00023163"/>
    </source>
</evidence>
<dbReference type="PANTHER" id="PTHR24326:SF610">
    <property type="entry name" value="HOMEOBOX-LEUCINE ZIPPER PROTEIN"/>
    <property type="match status" value="1"/>
</dbReference>
<dbReference type="GO" id="GO:0005634">
    <property type="term" value="C:nucleus"/>
    <property type="evidence" value="ECO:0007669"/>
    <property type="project" value="UniProtKB-SubCell"/>
</dbReference>
<evidence type="ECO:0000256" key="9">
    <source>
        <dbReference type="RuleBase" id="RU000682"/>
    </source>
</evidence>
<dbReference type="Proteomes" id="UP000077755">
    <property type="component" value="Chromosome 2"/>
</dbReference>
<dbReference type="Gene3D" id="1.10.10.60">
    <property type="entry name" value="Homeodomain-like"/>
    <property type="match status" value="1"/>
</dbReference>
<evidence type="ECO:0000313" key="13">
    <source>
        <dbReference type="EMBL" id="KZN06294.1"/>
    </source>
</evidence>
<evidence type="ECO:0000256" key="8">
    <source>
        <dbReference type="PROSITE-ProRule" id="PRU00108"/>
    </source>
</evidence>
<evidence type="ECO:0000256" key="6">
    <source>
        <dbReference type="ARBA" id="ARBA00023242"/>
    </source>
</evidence>
<dbReference type="GO" id="GO:0045893">
    <property type="term" value="P:positive regulation of DNA-templated transcription"/>
    <property type="evidence" value="ECO:0007669"/>
    <property type="project" value="UniProtKB-ARBA"/>
</dbReference>
<name>A0A166EA77_DAUCS</name>
<keyword evidence="2 10" id="KW-0805">Transcription regulation</keyword>
<dbReference type="InterPro" id="IPR003106">
    <property type="entry name" value="Leu_zip_homeo"/>
</dbReference>
<dbReference type="OMA" id="NSCHLSF"/>
<keyword evidence="15" id="KW-1185">Reference proteome</keyword>
<evidence type="ECO:0000256" key="11">
    <source>
        <dbReference type="SAM" id="Coils"/>
    </source>
</evidence>
<dbReference type="GO" id="GO:0000981">
    <property type="term" value="F:DNA-binding transcription factor activity, RNA polymerase II-specific"/>
    <property type="evidence" value="ECO:0007669"/>
    <property type="project" value="UniProtKB-UniRule"/>
</dbReference>
<keyword evidence="6 8" id="KW-0539">Nucleus</keyword>
<dbReference type="Pfam" id="PF02183">
    <property type="entry name" value="HALZ"/>
    <property type="match status" value="1"/>
</dbReference>
<dbReference type="PRINTS" id="PR00031">
    <property type="entry name" value="HTHREPRESSR"/>
</dbReference>
<comment type="subcellular location">
    <subcellularLocation>
        <location evidence="1 8 9">Nucleus</location>
    </subcellularLocation>
</comment>
<organism evidence="13">
    <name type="scientific">Daucus carota subsp. sativus</name>
    <name type="common">Carrot</name>
    <dbReference type="NCBI Taxonomy" id="79200"/>
    <lineage>
        <taxon>Eukaryota</taxon>
        <taxon>Viridiplantae</taxon>
        <taxon>Streptophyta</taxon>
        <taxon>Embryophyta</taxon>
        <taxon>Tracheophyta</taxon>
        <taxon>Spermatophyta</taxon>
        <taxon>Magnoliopsida</taxon>
        <taxon>eudicotyledons</taxon>
        <taxon>Gunneridae</taxon>
        <taxon>Pentapetalae</taxon>
        <taxon>asterids</taxon>
        <taxon>campanulids</taxon>
        <taxon>Apiales</taxon>
        <taxon>Apiaceae</taxon>
        <taxon>Apioideae</taxon>
        <taxon>Scandiceae</taxon>
        <taxon>Daucinae</taxon>
        <taxon>Daucus</taxon>
        <taxon>Daucus sect. Daucus</taxon>
    </lineage>
</organism>
<evidence type="ECO:0000256" key="2">
    <source>
        <dbReference type="ARBA" id="ARBA00023015"/>
    </source>
</evidence>
<dbReference type="InterPro" id="IPR001356">
    <property type="entry name" value="HD"/>
</dbReference>
<evidence type="ECO:0000256" key="10">
    <source>
        <dbReference type="RuleBase" id="RU369038"/>
    </source>
</evidence>
<dbReference type="OrthoDB" id="6159439at2759"/>
<dbReference type="SUPFAM" id="SSF46689">
    <property type="entry name" value="Homeodomain-like"/>
    <property type="match status" value="1"/>
</dbReference>
<dbReference type="InterPro" id="IPR017970">
    <property type="entry name" value="Homeobox_CS"/>
</dbReference>
<comment type="function">
    <text evidence="10">Transcription factor.</text>
</comment>
<dbReference type="EMBL" id="LNRQ01000002">
    <property type="protein sequence ID" value="KZN06294.1"/>
    <property type="molecule type" value="Genomic_DNA"/>
</dbReference>
<keyword evidence="5 10" id="KW-0804">Transcription</keyword>
<accession>A0A166EA77</accession>
<dbReference type="InterPro" id="IPR045224">
    <property type="entry name" value="HDZip_class_I_plant"/>
</dbReference>
<evidence type="ECO:0000259" key="12">
    <source>
        <dbReference type="PROSITE" id="PS50071"/>
    </source>
</evidence>
<dbReference type="GO" id="GO:0042802">
    <property type="term" value="F:identical protein binding"/>
    <property type="evidence" value="ECO:0007669"/>
    <property type="project" value="UniProtKB-ARBA"/>
</dbReference>
<evidence type="ECO:0000256" key="3">
    <source>
        <dbReference type="ARBA" id="ARBA00023125"/>
    </source>
</evidence>
<gene>
    <name evidence="13" type="ORF">DCAR_007131</name>
    <name evidence="14" type="ORF">DCAR_0208049</name>
</gene>
<feature type="DNA-binding region" description="Homeobox" evidence="8">
    <location>
        <begin position="90"/>
        <end position="149"/>
    </location>
</feature>
<dbReference type="FunFam" id="1.10.10.60:FF:000159">
    <property type="entry name" value="Homeobox-leucine zipper protein HAT5"/>
    <property type="match status" value="1"/>
</dbReference>
<evidence type="ECO:0000313" key="14">
    <source>
        <dbReference type="EMBL" id="WOG88814.1"/>
    </source>
</evidence>
<keyword evidence="4 8" id="KW-0371">Homeobox</keyword>
<reference evidence="13" key="1">
    <citation type="journal article" date="2016" name="Nat. Genet.">
        <title>A high-quality carrot genome assembly provides new insights into carotenoid accumulation and asterid genome evolution.</title>
        <authorList>
            <person name="Iorizzo M."/>
            <person name="Ellison S."/>
            <person name="Senalik D."/>
            <person name="Zeng P."/>
            <person name="Satapoomin P."/>
            <person name="Huang J."/>
            <person name="Bowman M."/>
            <person name="Iovene M."/>
            <person name="Sanseverino W."/>
            <person name="Cavagnaro P."/>
            <person name="Yildiz M."/>
            <person name="Macko-Podgorni A."/>
            <person name="Moranska E."/>
            <person name="Grzebelus E."/>
            <person name="Grzebelus D."/>
            <person name="Ashrafi H."/>
            <person name="Zheng Z."/>
            <person name="Cheng S."/>
            <person name="Spooner D."/>
            <person name="Van Deynze A."/>
            <person name="Simon P."/>
        </authorList>
    </citation>
    <scope>NUCLEOTIDE SEQUENCE [LARGE SCALE GENOMIC DNA]</scope>
    <source>
        <tissue evidence="13">Leaf</tissue>
    </source>
</reference>
<dbReference type="KEGG" id="dcr:108206101"/>
<dbReference type="PROSITE" id="PS00027">
    <property type="entry name" value="HOMEOBOX_1"/>
    <property type="match status" value="1"/>
</dbReference>
<dbReference type="Gramene" id="KZN06294">
    <property type="protein sequence ID" value="KZN06294"/>
    <property type="gene ID" value="DCAR_007131"/>
</dbReference>
<feature type="coiled-coil region" evidence="11">
    <location>
        <begin position="147"/>
        <end position="195"/>
    </location>
</feature>
<reference evidence="14" key="2">
    <citation type="submission" date="2022-03" db="EMBL/GenBank/DDBJ databases">
        <title>Draft title - Genomic analysis of global carrot germplasm unveils the trajectory of domestication and the origin of high carotenoid orange carrot.</title>
        <authorList>
            <person name="Iorizzo M."/>
            <person name="Ellison S."/>
            <person name="Senalik D."/>
            <person name="Macko-Podgorni A."/>
            <person name="Grzebelus D."/>
            <person name="Bostan H."/>
            <person name="Rolling W."/>
            <person name="Curaba J."/>
            <person name="Simon P."/>
        </authorList>
    </citation>
    <scope>NUCLEOTIDE SEQUENCE</scope>
    <source>
        <tissue evidence="14">Leaf</tissue>
    </source>
</reference>
<protein>
    <recommendedName>
        <fullName evidence="10">Homeobox-leucine zipper protein</fullName>
    </recommendedName>
    <alternativeName>
        <fullName evidence="10">HD-ZIP protein</fullName>
    </alternativeName>
    <alternativeName>
        <fullName evidence="10">Homeodomain transcription factor</fullName>
    </alternativeName>
</protein>
<dbReference type="InterPro" id="IPR000047">
    <property type="entry name" value="HTH_motif"/>
</dbReference>
<dbReference type="EMBL" id="CP093344">
    <property type="protein sequence ID" value="WOG88814.1"/>
    <property type="molecule type" value="Genomic_DNA"/>
</dbReference>
<dbReference type="PANTHER" id="PTHR24326">
    <property type="entry name" value="HOMEOBOX-LEUCINE ZIPPER PROTEIN"/>
    <property type="match status" value="1"/>
</dbReference>
<dbReference type="SMART" id="SM00389">
    <property type="entry name" value="HOX"/>
    <property type="match status" value="1"/>
</dbReference>
<evidence type="ECO:0000313" key="15">
    <source>
        <dbReference type="Proteomes" id="UP000077755"/>
    </source>
</evidence>
<evidence type="ECO:0000256" key="4">
    <source>
        <dbReference type="ARBA" id="ARBA00023155"/>
    </source>
</evidence>
<proteinExistence type="inferred from homology"/>
<dbReference type="Pfam" id="PF00046">
    <property type="entry name" value="Homeodomain"/>
    <property type="match status" value="1"/>
</dbReference>
<dbReference type="GO" id="GO:0043565">
    <property type="term" value="F:sequence-specific DNA binding"/>
    <property type="evidence" value="ECO:0007669"/>
    <property type="project" value="InterPro"/>
</dbReference>